<reference evidence="4" key="1">
    <citation type="submission" date="2019-03" db="EMBL/GenBank/DDBJ databases">
        <authorList>
            <person name="Danneels B."/>
        </authorList>
    </citation>
    <scope>NUCLEOTIDE SEQUENCE</scope>
</reference>
<organism evidence="4">
    <name type="scientific">plant metagenome</name>
    <dbReference type="NCBI Taxonomy" id="1297885"/>
    <lineage>
        <taxon>unclassified sequences</taxon>
        <taxon>metagenomes</taxon>
        <taxon>organismal metagenomes</taxon>
    </lineage>
</organism>
<dbReference type="InterPro" id="IPR036663">
    <property type="entry name" value="Fumarylacetoacetase_C_sf"/>
</dbReference>
<dbReference type="InterPro" id="IPR050772">
    <property type="entry name" value="Hydratase-Decarb/MhpD_sf"/>
</dbReference>
<dbReference type="EC" id="4.1.1.77" evidence="4"/>
<dbReference type="GO" id="GO:0008684">
    <property type="term" value="F:2-oxopent-4-enoate hydratase activity"/>
    <property type="evidence" value="ECO:0007669"/>
    <property type="project" value="TreeGrafter"/>
</dbReference>
<dbReference type="AlphaFoldDB" id="A0A484SGZ6"/>
<dbReference type="GO" id="GO:0005737">
    <property type="term" value="C:cytoplasm"/>
    <property type="evidence" value="ECO:0007669"/>
    <property type="project" value="TreeGrafter"/>
</dbReference>
<dbReference type="Pfam" id="PF01557">
    <property type="entry name" value="FAA_hydrolase"/>
    <property type="match status" value="1"/>
</dbReference>
<proteinExistence type="predicted"/>
<dbReference type="PANTHER" id="PTHR30143">
    <property type="entry name" value="ACID HYDRATASE"/>
    <property type="match status" value="1"/>
</dbReference>
<dbReference type="InterPro" id="IPR011234">
    <property type="entry name" value="Fumarylacetoacetase-like_C"/>
</dbReference>
<dbReference type="PANTHER" id="PTHR30143:SF0">
    <property type="entry name" value="2-KETO-4-PENTENOATE HYDRATASE"/>
    <property type="match status" value="1"/>
</dbReference>
<protein>
    <submittedName>
        <fullName evidence="4">4-oxalocrotonate decarboxylase</fullName>
        <ecNumber evidence="4">4.1.1.77</ecNumber>
    </submittedName>
</protein>
<gene>
    <name evidence="3" type="ORF">ANK1_4165</name>
    <name evidence="4" type="ORF">ANK2_4166</name>
</gene>
<dbReference type="GO" id="GO:0047437">
    <property type="term" value="F:4-oxalocrotonate decarboxylase activity"/>
    <property type="evidence" value="ECO:0007669"/>
    <property type="project" value="UniProtKB-EC"/>
</dbReference>
<accession>A0A484SGZ6</accession>
<sequence>MSTRTDELALVLDEAARTAKAVPQLGLELALTEDGAYAVQSASIARRIARGERRTGMKMGFTSRAKMIQMGVHDMIWGRLTDGMALAEGAPVSLSRFVHPRVEPEVAFLLSKTLDGNVSLPQALDAVAAVAPALELIDSRYKDFKFSLTDVIADNASSSGYVIGPWSDPHRDLSNLGLVLSINGQPRQIGSTAGILGHPLRSLVAAARLSASAGEPLQAGWIVMAGGATGAEALAVGQHVRCEVQGLGLVEFTTQE</sequence>
<name>A0A484SGZ6_9ZZZZ</name>
<dbReference type="Gene3D" id="3.90.850.10">
    <property type="entry name" value="Fumarylacetoacetase-like, C-terminal domain"/>
    <property type="match status" value="1"/>
</dbReference>
<dbReference type="EMBL" id="CAADIA010000006">
    <property type="protein sequence ID" value="VFR32436.1"/>
    <property type="molecule type" value="Genomic_DNA"/>
</dbReference>
<feature type="domain" description="Fumarylacetoacetase-like C-terminal" evidence="2">
    <location>
        <begin position="86"/>
        <end position="252"/>
    </location>
</feature>
<keyword evidence="1 4" id="KW-0456">Lyase</keyword>
<evidence type="ECO:0000256" key="1">
    <source>
        <dbReference type="ARBA" id="ARBA00023239"/>
    </source>
</evidence>
<evidence type="ECO:0000313" key="3">
    <source>
        <dbReference type="EMBL" id="VFR32436.1"/>
    </source>
</evidence>
<dbReference type="SUPFAM" id="SSF56529">
    <property type="entry name" value="FAH"/>
    <property type="match status" value="1"/>
</dbReference>
<evidence type="ECO:0000259" key="2">
    <source>
        <dbReference type="Pfam" id="PF01557"/>
    </source>
</evidence>
<dbReference type="EMBL" id="CAADIF010000005">
    <property type="protein sequence ID" value="VFR61285.1"/>
    <property type="molecule type" value="Genomic_DNA"/>
</dbReference>
<evidence type="ECO:0000313" key="4">
    <source>
        <dbReference type="EMBL" id="VFR61285.1"/>
    </source>
</evidence>